<dbReference type="PANTHER" id="PTHR42924">
    <property type="entry name" value="EXONUCLEASE"/>
    <property type="match status" value="1"/>
</dbReference>
<gene>
    <name evidence="1" type="ORF">F4148_14810</name>
</gene>
<sequence length="378" mass="42488">MHTTRSDGFGSFEDLIDGAVQGGLDYVFVTDHNVLVREEEEGYRRGILTLVGQEVHDTQREPTGNHMLCLGVESDVSSQASDPQKLIEAVSQQNGLAFLAHPIEESTELFSQCYPWHSWEVTNYHGVELWNYLSGFRGYTTSYLRATLVGFFPHLFAEGPLPAMLMKWDELTQERPVVALGGTDVHSVKYRLGPISRRFLSYEESARALNTHILTSTPFLGPQSDSSHDYRDPNTLHDRNVVLDALRKGNCWLGYDLVGPTKGFRFWAESVSNEGRRGDTSLKNPPSGGSETSALMGDAVYLREGMSLDLFVKCPEVADTRILRNGRVVTQGHTSALTYQVRDPGVYRVEVWKQRWGKPRGWIFSNPIYVKRGSPKVN</sequence>
<dbReference type="SUPFAM" id="SSF89550">
    <property type="entry name" value="PHP domain-like"/>
    <property type="match status" value="1"/>
</dbReference>
<dbReference type="Gene3D" id="3.20.20.140">
    <property type="entry name" value="Metal-dependent hydrolases"/>
    <property type="match status" value="1"/>
</dbReference>
<reference evidence="1" key="1">
    <citation type="submission" date="2019-09" db="EMBL/GenBank/DDBJ databases">
        <title>Characterisation of the sponge microbiome using genome-centric metagenomics.</title>
        <authorList>
            <person name="Engelberts J.P."/>
            <person name="Robbins S.J."/>
            <person name="De Goeij J.M."/>
            <person name="Aranda M."/>
            <person name="Bell S.C."/>
            <person name="Webster N.S."/>
        </authorList>
    </citation>
    <scope>NUCLEOTIDE SEQUENCE</scope>
    <source>
        <strain evidence="1">SB0675_bin_29</strain>
    </source>
</reference>
<dbReference type="PANTHER" id="PTHR42924:SF3">
    <property type="entry name" value="POLYMERASE_HISTIDINOL PHOSPHATASE N-TERMINAL DOMAIN-CONTAINING PROTEIN"/>
    <property type="match status" value="1"/>
</dbReference>
<organism evidence="1">
    <name type="scientific">Caldilineaceae bacterium SB0675_bin_29</name>
    <dbReference type="NCBI Taxonomy" id="2605266"/>
    <lineage>
        <taxon>Bacteria</taxon>
        <taxon>Bacillati</taxon>
        <taxon>Chloroflexota</taxon>
        <taxon>Caldilineae</taxon>
        <taxon>Caldilineales</taxon>
        <taxon>Caldilineaceae</taxon>
    </lineage>
</organism>
<accession>A0A6B1FZF8</accession>
<dbReference type="GO" id="GO:0035312">
    <property type="term" value="F:5'-3' DNA exonuclease activity"/>
    <property type="evidence" value="ECO:0007669"/>
    <property type="project" value="TreeGrafter"/>
</dbReference>
<dbReference type="InterPro" id="IPR016195">
    <property type="entry name" value="Pol/histidinol_Pase-like"/>
</dbReference>
<dbReference type="InterPro" id="IPR052018">
    <property type="entry name" value="PHP_domain"/>
</dbReference>
<proteinExistence type="predicted"/>
<dbReference type="GO" id="GO:0004534">
    <property type="term" value="F:5'-3' RNA exonuclease activity"/>
    <property type="evidence" value="ECO:0007669"/>
    <property type="project" value="TreeGrafter"/>
</dbReference>
<dbReference type="EMBL" id="VYDA01000524">
    <property type="protein sequence ID" value="MYH62962.1"/>
    <property type="molecule type" value="Genomic_DNA"/>
</dbReference>
<name>A0A6B1FZF8_9CHLR</name>
<evidence type="ECO:0000313" key="1">
    <source>
        <dbReference type="EMBL" id="MYH62962.1"/>
    </source>
</evidence>
<evidence type="ECO:0008006" key="2">
    <source>
        <dbReference type="Google" id="ProtNLM"/>
    </source>
</evidence>
<protein>
    <recommendedName>
        <fullName evidence="2">Polymerase/histidinol phosphatase N-terminal domain-containing protein</fullName>
    </recommendedName>
</protein>
<comment type="caution">
    <text evidence="1">The sequence shown here is derived from an EMBL/GenBank/DDBJ whole genome shotgun (WGS) entry which is preliminary data.</text>
</comment>
<dbReference type="AlphaFoldDB" id="A0A6B1FZF8"/>